<protein>
    <submittedName>
        <fullName evidence="2">Uncharacterized protein</fullName>
    </submittedName>
</protein>
<dbReference type="EMBL" id="CP090895">
    <property type="protein sequence ID" value="ULT91923.1"/>
    <property type="molecule type" value="Genomic_DNA"/>
</dbReference>
<feature type="compositionally biased region" description="Gly residues" evidence="1">
    <location>
        <begin position="94"/>
        <end position="103"/>
    </location>
</feature>
<evidence type="ECO:0000313" key="2">
    <source>
        <dbReference type="EMBL" id="ULT91923.1"/>
    </source>
</evidence>
<accession>A0AAE9D1P1</accession>
<proteinExistence type="predicted"/>
<feature type="region of interest" description="Disordered" evidence="1">
    <location>
        <begin position="230"/>
        <end position="251"/>
    </location>
</feature>
<evidence type="ECO:0000313" key="3">
    <source>
        <dbReference type="EMBL" id="ULT91926.1"/>
    </source>
</evidence>
<sequence>MDVTAVALWFLDEWFIPEIVNLTQIVFRNTRLKFWDYQRQPVSSSWMCAEEDSAEPGTSSSGAQFWGFGGSGGKGGGREDRRGDDDDDERMEEGGGGGEGGGNAPENKPEERKPIDRQVLLERARRIVIRFFEGDEVGAHDELMIWRREVGSVVDTLPYGEIINQLIREGDTDAYRVRKVQERILFLILEMRDERHGFDLGPIAQGSLSNIQDVIDHEVRRGSRIRHLLSRPDRERHDVPQQKRWAPRPRL</sequence>
<feature type="compositionally biased region" description="Basic and acidic residues" evidence="1">
    <location>
        <begin position="230"/>
        <end position="241"/>
    </location>
</feature>
<name>A0AAE9D1P1_CAEBR</name>
<dbReference type="Proteomes" id="UP000827892">
    <property type="component" value="Chromosome V"/>
</dbReference>
<reference evidence="2 4" key="1">
    <citation type="submission" date="2022-02" db="EMBL/GenBank/DDBJ databases">
        <title>Chromosome-level reference genomes for two strains of Caenorhabditis briggsae: an improved platform for comparative genomics.</title>
        <authorList>
            <person name="Stevens L."/>
            <person name="Andersen E.C."/>
        </authorList>
    </citation>
    <scope>NUCLEOTIDE SEQUENCE [LARGE SCALE GENOMIC DNA]</scope>
    <source>
        <strain evidence="2">QX1410_ONT</strain>
        <tissue evidence="2">Whole-organism</tissue>
    </source>
</reference>
<organism evidence="2 4">
    <name type="scientific">Caenorhabditis briggsae</name>
    <dbReference type="NCBI Taxonomy" id="6238"/>
    <lineage>
        <taxon>Eukaryota</taxon>
        <taxon>Metazoa</taxon>
        <taxon>Ecdysozoa</taxon>
        <taxon>Nematoda</taxon>
        <taxon>Chromadorea</taxon>
        <taxon>Rhabditida</taxon>
        <taxon>Rhabditina</taxon>
        <taxon>Rhabditomorpha</taxon>
        <taxon>Rhabditoidea</taxon>
        <taxon>Rhabditidae</taxon>
        <taxon>Peloderinae</taxon>
        <taxon>Caenorhabditis</taxon>
    </lineage>
</organism>
<dbReference type="EMBL" id="CP090895">
    <property type="protein sequence ID" value="ULT91926.1"/>
    <property type="molecule type" value="Genomic_DNA"/>
</dbReference>
<evidence type="ECO:0000256" key="1">
    <source>
        <dbReference type="SAM" id="MobiDB-lite"/>
    </source>
</evidence>
<dbReference type="AlphaFoldDB" id="A0AAE9D1P1"/>
<gene>
    <name evidence="2" type="ORF">L3Y34_009539</name>
    <name evidence="3" type="ORF">L3Y34_009541</name>
</gene>
<feature type="region of interest" description="Disordered" evidence="1">
    <location>
        <begin position="48"/>
        <end position="116"/>
    </location>
</feature>
<evidence type="ECO:0000313" key="4">
    <source>
        <dbReference type="Proteomes" id="UP000827892"/>
    </source>
</evidence>
<feature type="compositionally biased region" description="Basic and acidic residues" evidence="1">
    <location>
        <begin position="107"/>
        <end position="116"/>
    </location>
</feature>